<comment type="caution">
    <text evidence="1">The sequence shown here is derived from an EMBL/GenBank/DDBJ whole genome shotgun (WGS) entry which is preliminary data.</text>
</comment>
<proteinExistence type="predicted"/>
<dbReference type="EMBL" id="JEMC01000455">
    <property type="protein sequence ID" value="KYG02932.1"/>
    <property type="molecule type" value="Genomic_DNA"/>
</dbReference>
<dbReference type="Proteomes" id="UP000075515">
    <property type="component" value="Unassembled WGS sequence"/>
</dbReference>
<accession>A0A150TE60</accession>
<protein>
    <submittedName>
        <fullName evidence="1">Uncharacterized protein</fullName>
    </submittedName>
</protein>
<reference evidence="1 2" key="1">
    <citation type="submission" date="2014-02" db="EMBL/GenBank/DDBJ databases">
        <title>The small core and large imbalanced accessory genome model reveals a collaborative survival strategy of Sorangium cellulosum strains in nature.</title>
        <authorList>
            <person name="Han K."/>
            <person name="Peng R."/>
            <person name="Blom J."/>
            <person name="Li Y.-Z."/>
        </authorList>
    </citation>
    <scope>NUCLEOTIDE SEQUENCE [LARGE SCALE GENOMIC DNA]</scope>
    <source>
        <strain evidence="1 2">So0149</strain>
    </source>
</reference>
<sequence length="74" mass="7928">MDVNGEVGYELARAPPSSWVEDRLDRMLSGLHPPARDGRHGLAAEPDTELLGPLLLRRTRGAPCGDALWPAGGL</sequence>
<name>A0A150TE60_SORCE</name>
<dbReference type="AlphaFoldDB" id="A0A150TE60"/>
<gene>
    <name evidence="1" type="ORF">BE18_29145</name>
</gene>
<organism evidence="1 2">
    <name type="scientific">Sorangium cellulosum</name>
    <name type="common">Polyangium cellulosum</name>
    <dbReference type="NCBI Taxonomy" id="56"/>
    <lineage>
        <taxon>Bacteria</taxon>
        <taxon>Pseudomonadati</taxon>
        <taxon>Myxococcota</taxon>
        <taxon>Polyangia</taxon>
        <taxon>Polyangiales</taxon>
        <taxon>Polyangiaceae</taxon>
        <taxon>Sorangium</taxon>
    </lineage>
</organism>
<evidence type="ECO:0000313" key="1">
    <source>
        <dbReference type="EMBL" id="KYG02932.1"/>
    </source>
</evidence>
<evidence type="ECO:0000313" key="2">
    <source>
        <dbReference type="Proteomes" id="UP000075515"/>
    </source>
</evidence>